<dbReference type="GO" id="GO:0016773">
    <property type="term" value="F:phosphotransferase activity, alcohol group as acceptor"/>
    <property type="evidence" value="ECO:0007669"/>
    <property type="project" value="InterPro"/>
</dbReference>
<dbReference type="AlphaFoldDB" id="A0A317FCI5"/>
<keyword evidence="8" id="KW-1185">Reference proteome</keyword>
<protein>
    <submittedName>
        <fullName evidence="7">Carbohydrate kinase</fullName>
    </submittedName>
</protein>
<comment type="caution">
    <text evidence="7">The sequence shown here is derived from an EMBL/GenBank/DDBJ whole genome shotgun (WGS) entry which is preliminary data.</text>
</comment>
<dbReference type="Pfam" id="PF02782">
    <property type="entry name" value="FGGY_C"/>
    <property type="match status" value="1"/>
</dbReference>
<accession>A0A317FCI5</accession>
<feature type="domain" description="Carbohydrate kinase FGGY C-terminal" evidence="6">
    <location>
        <begin position="239"/>
        <end position="412"/>
    </location>
</feature>
<dbReference type="SUPFAM" id="SSF53067">
    <property type="entry name" value="Actin-like ATPase domain"/>
    <property type="match status" value="2"/>
</dbReference>
<dbReference type="EMBL" id="QGNA01000003">
    <property type="protein sequence ID" value="PWS36555.1"/>
    <property type="molecule type" value="Genomic_DNA"/>
</dbReference>
<dbReference type="InterPro" id="IPR050406">
    <property type="entry name" value="FGGY_Carb_Kinase"/>
</dbReference>
<reference evidence="8" key="1">
    <citation type="submission" date="2018-05" db="EMBL/GenBank/DDBJ databases">
        <authorList>
            <person name="Du Z."/>
            <person name="Wang X."/>
        </authorList>
    </citation>
    <scope>NUCLEOTIDE SEQUENCE [LARGE SCALE GENOMIC DNA]</scope>
    <source>
        <strain evidence="8">CQN31</strain>
    </source>
</reference>
<dbReference type="InterPro" id="IPR018483">
    <property type="entry name" value="Carb_kinase_FGGY_CS"/>
</dbReference>
<feature type="domain" description="Carbohydrate kinase FGGY N-terminal" evidence="5">
    <location>
        <begin position="5"/>
        <end position="230"/>
    </location>
</feature>
<sequence>MRGTVLAVDLGGSSLRVALVGGEGGIRALHALPQRSGAEAEPEDWWRAVQAGAEALLAADPAGFATLRAVAVSAFTRSLVLVDRAGAVLRPAILWGDTRAEARLPALHARLPDGHAETAQISAFHPLARLFWLAGEEPGVLSRAAAAIEPKDYLNACLTGAVASDVISSARLAASATLFASAGLPALLPPLNRPGEVMGHVRAGLPGALARLAGLPVMAMAHDSWAAVLGLGAMRAGCAYCISGTTEVLGLLHDAPAVAPGLLTVDWGGLWQLGGPSQHGADLLAWLAAMGVAAEEAPPGDPLPLLFLPTLAGERVPHWDPALRGAFLGLAREHGAAEMRRAVMQGVALNNRTVLERAEAATGRAAEELRLGGGGAMPGWAQLRADVLGRPVVLTEGREPGLLGCAVAAFAALEDVPLEVMQARLVRTAAQFAPDPRRHAMATRLHALFRQAEEAVAPVSRALAGFS</sequence>
<keyword evidence="2 4" id="KW-0808">Transferase</keyword>
<dbReference type="GO" id="GO:0005975">
    <property type="term" value="P:carbohydrate metabolic process"/>
    <property type="evidence" value="ECO:0007669"/>
    <property type="project" value="InterPro"/>
</dbReference>
<dbReference type="PIRSF" id="PIRSF000538">
    <property type="entry name" value="GlpK"/>
    <property type="match status" value="1"/>
</dbReference>
<dbReference type="InterPro" id="IPR018484">
    <property type="entry name" value="FGGY_N"/>
</dbReference>
<organism evidence="7 8">
    <name type="scientific">Falsiroseomonas bella</name>
    <dbReference type="NCBI Taxonomy" id="2184016"/>
    <lineage>
        <taxon>Bacteria</taxon>
        <taxon>Pseudomonadati</taxon>
        <taxon>Pseudomonadota</taxon>
        <taxon>Alphaproteobacteria</taxon>
        <taxon>Acetobacterales</taxon>
        <taxon>Roseomonadaceae</taxon>
        <taxon>Falsiroseomonas</taxon>
    </lineage>
</organism>
<dbReference type="PROSITE" id="PS00445">
    <property type="entry name" value="FGGY_KINASES_2"/>
    <property type="match status" value="1"/>
</dbReference>
<comment type="similarity">
    <text evidence="1 4">Belongs to the FGGY kinase family.</text>
</comment>
<proteinExistence type="inferred from homology"/>
<dbReference type="Proteomes" id="UP000245765">
    <property type="component" value="Unassembled WGS sequence"/>
</dbReference>
<dbReference type="PANTHER" id="PTHR43095">
    <property type="entry name" value="SUGAR KINASE"/>
    <property type="match status" value="1"/>
</dbReference>
<name>A0A317FCI5_9PROT</name>
<evidence type="ECO:0000259" key="6">
    <source>
        <dbReference type="Pfam" id="PF02782"/>
    </source>
</evidence>
<dbReference type="Pfam" id="PF00370">
    <property type="entry name" value="FGGY_N"/>
    <property type="match status" value="1"/>
</dbReference>
<evidence type="ECO:0000256" key="3">
    <source>
        <dbReference type="ARBA" id="ARBA00022777"/>
    </source>
</evidence>
<evidence type="ECO:0000259" key="5">
    <source>
        <dbReference type="Pfam" id="PF00370"/>
    </source>
</evidence>
<dbReference type="InterPro" id="IPR018485">
    <property type="entry name" value="FGGY_C"/>
</dbReference>
<evidence type="ECO:0000256" key="4">
    <source>
        <dbReference type="RuleBase" id="RU003733"/>
    </source>
</evidence>
<dbReference type="RefSeq" id="WP_109871348.1">
    <property type="nucleotide sequence ID" value="NZ_QGNA01000003.1"/>
</dbReference>
<evidence type="ECO:0000313" key="8">
    <source>
        <dbReference type="Proteomes" id="UP000245765"/>
    </source>
</evidence>
<evidence type="ECO:0000256" key="2">
    <source>
        <dbReference type="ARBA" id="ARBA00022679"/>
    </source>
</evidence>
<evidence type="ECO:0000313" key="7">
    <source>
        <dbReference type="EMBL" id="PWS36555.1"/>
    </source>
</evidence>
<dbReference type="GO" id="GO:0016301">
    <property type="term" value="F:kinase activity"/>
    <property type="evidence" value="ECO:0007669"/>
    <property type="project" value="UniProtKB-KW"/>
</dbReference>
<gene>
    <name evidence="7" type="ORF">DFH01_15525</name>
</gene>
<dbReference type="InterPro" id="IPR000577">
    <property type="entry name" value="Carb_kinase_FGGY"/>
</dbReference>
<dbReference type="OrthoDB" id="9805576at2"/>
<keyword evidence="3 4" id="KW-0418">Kinase</keyword>
<dbReference type="Gene3D" id="3.30.420.40">
    <property type="match status" value="2"/>
</dbReference>
<dbReference type="InterPro" id="IPR043129">
    <property type="entry name" value="ATPase_NBD"/>
</dbReference>
<evidence type="ECO:0000256" key="1">
    <source>
        <dbReference type="ARBA" id="ARBA00009156"/>
    </source>
</evidence>